<organism evidence="1 2">
    <name type="scientific">Leucogyrophana mollusca</name>
    <dbReference type="NCBI Taxonomy" id="85980"/>
    <lineage>
        <taxon>Eukaryota</taxon>
        <taxon>Fungi</taxon>
        <taxon>Dikarya</taxon>
        <taxon>Basidiomycota</taxon>
        <taxon>Agaricomycotina</taxon>
        <taxon>Agaricomycetes</taxon>
        <taxon>Agaricomycetidae</taxon>
        <taxon>Boletales</taxon>
        <taxon>Boletales incertae sedis</taxon>
        <taxon>Leucogyrophana</taxon>
    </lineage>
</organism>
<gene>
    <name evidence="1" type="ORF">BV22DRAFT_1024651</name>
</gene>
<dbReference type="Proteomes" id="UP000790709">
    <property type="component" value="Unassembled WGS sequence"/>
</dbReference>
<protein>
    <submittedName>
        <fullName evidence="1">Uncharacterized protein</fullName>
    </submittedName>
</protein>
<name>A0ACB8AZV5_9AGAM</name>
<proteinExistence type="predicted"/>
<keyword evidence="2" id="KW-1185">Reference proteome</keyword>
<evidence type="ECO:0000313" key="2">
    <source>
        <dbReference type="Proteomes" id="UP000790709"/>
    </source>
</evidence>
<sequence>MRELSRLLWEEREIHFDPDDNRIPCFPHIVNICVKHTIDEYTNADFTAIADTWVNMLGVRVNKEEYVAALRNDPVALGRDIVHVIRASGARRKAFRDTIEAGNANLWFHDSKNKEVSLPVVELLREVRTRWDSLYYSINRLRALRQAINIFLASPRNSDIADAQMTAMEWEILQDLEVILEIPHAEQQKMSGESTPRLGQAIPSIETLRKNWKDLAIAAPHLAPYIKVGLEWVDEYYQRMGQTQAYSIVMCKYISVTPI</sequence>
<accession>A0ACB8AZV5</accession>
<evidence type="ECO:0000313" key="1">
    <source>
        <dbReference type="EMBL" id="KAH7918398.1"/>
    </source>
</evidence>
<dbReference type="EMBL" id="MU266793">
    <property type="protein sequence ID" value="KAH7918398.1"/>
    <property type="molecule type" value="Genomic_DNA"/>
</dbReference>
<reference evidence="1" key="1">
    <citation type="journal article" date="2021" name="New Phytol.">
        <title>Evolutionary innovations through gain and loss of genes in the ectomycorrhizal Boletales.</title>
        <authorList>
            <person name="Wu G."/>
            <person name="Miyauchi S."/>
            <person name="Morin E."/>
            <person name="Kuo A."/>
            <person name="Drula E."/>
            <person name="Varga T."/>
            <person name="Kohler A."/>
            <person name="Feng B."/>
            <person name="Cao Y."/>
            <person name="Lipzen A."/>
            <person name="Daum C."/>
            <person name="Hundley H."/>
            <person name="Pangilinan J."/>
            <person name="Johnson J."/>
            <person name="Barry K."/>
            <person name="LaButti K."/>
            <person name="Ng V."/>
            <person name="Ahrendt S."/>
            <person name="Min B."/>
            <person name="Choi I.G."/>
            <person name="Park H."/>
            <person name="Plett J.M."/>
            <person name="Magnuson J."/>
            <person name="Spatafora J.W."/>
            <person name="Nagy L.G."/>
            <person name="Henrissat B."/>
            <person name="Grigoriev I.V."/>
            <person name="Yang Z.L."/>
            <person name="Xu J."/>
            <person name="Martin F.M."/>
        </authorList>
    </citation>
    <scope>NUCLEOTIDE SEQUENCE</scope>
    <source>
        <strain evidence="1">KUC20120723A-06</strain>
    </source>
</reference>
<comment type="caution">
    <text evidence="1">The sequence shown here is derived from an EMBL/GenBank/DDBJ whole genome shotgun (WGS) entry which is preliminary data.</text>
</comment>